<organism evidence="8 9">
    <name type="scientific">Caballeronia insecticola</name>
    <dbReference type="NCBI Taxonomy" id="758793"/>
    <lineage>
        <taxon>Bacteria</taxon>
        <taxon>Pseudomonadati</taxon>
        <taxon>Pseudomonadota</taxon>
        <taxon>Betaproteobacteria</taxon>
        <taxon>Burkholderiales</taxon>
        <taxon>Burkholderiaceae</taxon>
        <taxon>Caballeronia</taxon>
    </lineage>
</organism>
<comment type="function">
    <text evidence="1">NHase catalyzes the hydration of various nitrile compounds to the corresponding amides.</text>
</comment>
<dbReference type="InterPro" id="IPR008990">
    <property type="entry name" value="Elect_transpt_acc-like_dom_sf"/>
</dbReference>
<dbReference type="Gene3D" id="1.10.472.20">
    <property type="entry name" value="Nitrile hydratase, beta subunit"/>
    <property type="match status" value="1"/>
</dbReference>
<dbReference type="InterPro" id="IPR003168">
    <property type="entry name" value="Nitrile_hydratase_bsu"/>
</dbReference>
<keyword evidence="4" id="KW-0456">Lyase</keyword>
<dbReference type="SUPFAM" id="SSF50090">
    <property type="entry name" value="Electron transport accessory proteins"/>
    <property type="match status" value="1"/>
</dbReference>
<dbReference type="Pfam" id="PF02211">
    <property type="entry name" value="NHase_beta_C"/>
    <property type="match status" value="1"/>
</dbReference>
<protein>
    <recommendedName>
        <fullName evidence="3">nitrile hydratase</fullName>
        <ecNumber evidence="3">4.2.1.84</ecNumber>
    </recommendedName>
</protein>
<dbReference type="RefSeq" id="WP_044044113.1">
    <property type="nucleotide sequence ID" value="NC_021295.1"/>
</dbReference>
<dbReference type="OrthoDB" id="3478924at2"/>
<evidence type="ECO:0000256" key="1">
    <source>
        <dbReference type="ARBA" id="ARBA00004042"/>
    </source>
</evidence>
<evidence type="ECO:0000256" key="2">
    <source>
        <dbReference type="ARBA" id="ARBA00009098"/>
    </source>
</evidence>
<reference evidence="8 9" key="1">
    <citation type="journal article" date="2013" name="Genome Announc.">
        <title>Complete Genome Sequence of Burkholderia sp. Strain RPE64, Bacterial Symbiont of the Bean Bug Riptortus pedestris.</title>
        <authorList>
            <person name="Shibata T.F."/>
            <person name="Maeda T."/>
            <person name="Nikoh N."/>
            <person name="Yamaguchi K."/>
            <person name="Oshima K."/>
            <person name="Hattori M."/>
            <person name="Nishiyama T."/>
            <person name="Hasebe M."/>
            <person name="Fukatsu T."/>
            <person name="Kikuchi Y."/>
            <person name="Shigenobu S."/>
        </authorList>
    </citation>
    <scope>NUCLEOTIDE SEQUENCE [LARGE SCALE GENOMIC DNA]</scope>
    <source>
        <plasmid evidence="8 9">p2</plasmid>
    </source>
</reference>
<accession>A0A060PRG2</accession>
<geneLocation type="plasmid" evidence="8 9">
    <name>p2</name>
</geneLocation>
<dbReference type="GO" id="GO:0046914">
    <property type="term" value="F:transition metal ion binding"/>
    <property type="evidence" value="ECO:0007669"/>
    <property type="project" value="InterPro"/>
</dbReference>
<dbReference type="NCBIfam" id="TIGR03888">
    <property type="entry name" value="nitrile_beta"/>
    <property type="match status" value="1"/>
</dbReference>
<reference evidence="8 9" key="2">
    <citation type="journal article" date="2018" name="Int. J. Syst. Evol. Microbiol.">
        <title>Burkholderia insecticola sp. nov., a gut symbiotic bacterium of the bean bug Riptortus pedestris.</title>
        <authorList>
            <person name="Takeshita K."/>
            <person name="Tamaki H."/>
            <person name="Ohbayashi T."/>
            <person name="Meng X.-Y."/>
            <person name="Sone T."/>
            <person name="Mitani Y."/>
            <person name="Peeters C."/>
            <person name="Kikuchi Y."/>
            <person name="Vandamme P."/>
        </authorList>
    </citation>
    <scope>NUCLEOTIDE SEQUENCE [LARGE SCALE GENOMIC DNA]</scope>
    <source>
        <strain evidence="8">RPE64</strain>
        <plasmid evidence="8 9">p2</plasmid>
    </source>
</reference>
<comment type="similarity">
    <text evidence="2">Belongs to the nitrile hydratase subunit beta family.</text>
</comment>
<dbReference type="Pfam" id="PF21006">
    <property type="entry name" value="NHase_beta_N"/>
    <property type="match status" value="1"/>
</dbReference>
<evidence type="ECO:0000256" key="3">
    <source>
        <dbReference type="ARBA" id="ARBA00013079"/>
    </source>
</evidence>
<dbReference type="Gene3D" id="2.30.30.50">
    <property type="match status" value="1"/>
</dbReference>
<feature type="domain" description="Nitrile hydratase beta subunit-like N-terminal" evidence="7">
    <location>
        <begin position="1"/>
        <end position="128"/>
    </location>
</feature>
<dbReference type="HOGENOM" id="CLU_106294_0_0_4"/>
<evidence type="ECO:0000256" key="4">
    <source>
        <dbReference type="ARBA" id="ARBA00023239"/>
    </source>
</evidence>
<dbReference type="InterPro" id="IPR049054">
    <property type="entry name" value="CN_hydtase_beta-like_N"/>
</dbReference>
<dbReference type="KEGG" id="buo:BRPE64_ECDS01630"/>
<evidence type="ECO:0000259" key="6">
    <source>
        <dbReference type="Pfam" id="PF02211"/>
    </source>
</evidence>
<sequence length="247" mass="27350">MKLQHHLGGIENLGPVSTEKRVFVEPWEKRIFGIHTVMMAESAHLSDALHRYPMDTLPTAFKSDWTWASLRTGAEDMQPFEYFKYRYYEKWLGGIAQFFVDQGYISAQELADKTAHYGAQPDAPLPVRPNAELAEQIDAYLQNGDSGYHALDGAAQFSAGDAVRITDPDAVDHTRLPGYLRNKTGVVDLVYPGAFSYFVSTGVDGIGAPMPVYRIAFDAASIWGAGKSEANTTIYADLYEAYVLHAA</sequence>
<dbReference type="EMBL" id="AP013062">
    <property type="protein sequence ID" value="BAO94045.1"/>
    <property type="molecule type" value="Genomic_DNA"/>
</dbReference>
<evidence type="ECO:0000313" key="9">
    <source>
        <dbReference type="Proteomes" id="UP000013966"/>
    </source>
</evidence>
<keyword evidence="8" id="KW-0614">Plasmid</keyword>
<evidence type="ECO:0000313" key="8">
    <source>
        <dbReference type="EMBL" id="BAO94045.1"/>
    </source>
</evidence>
<evidence type="ECO:0000259" key="7">
    <source>
        <dbReference type="Pfam" id="PF21006"/>
    </source>
</evidence>
<dbReference type="AlphaFoldDB" id="A0A060PRG2"/>
<dbReference type="EC" id="4.2.1.84" evidence="3"/>
<keyword evidence="9" id="KW-1185">Reference proteome</keyword>
<dbReference type="GO" id="GO:0018822">
    <property type="term" value="F:nitrile hydratase activity"/>
    <property type="evidence" value="ECO:0007669"/>
    <property type="project" value="UniProtKB-EC"/>
</dbReference>
<comment type="catalytic activity">
    <reaction evidence="5">
        <text>an aliphatic primary amide = an aliphatic nitrile + H2O</text>
        <dbReference type="Rhea" id="RHEA:12673"/>
        <dbReference type="ChEBI" id="CHEBI:15377"/>
        <dbReference type="ChEBI" id="CHEBI:65285"/>
        <dbReference type="ChEBI" id="CHEBI:80291"/>
        <dbReference type="EC" id="4.2.1.84"/>
    </reaction>
</comment>
<name>A0A060PRG2_9BURK</name>
<feature type="domain" description="Nitrile hydratase beta subunit" evidence="6">
    <location>
        <begin position="152"/>
        <end position="243"/>
    </location>
</feature>
<evidence type="ECO:0000256" key="5">
    <source>
        <dbReference type="ARBA" id="ARBA00044877"/>
    </source>
</evidence>
<gene>
    <name evidence="8" type="ORF">BRPE64_ECDS01630</name>
</gene>
<dbReference type="Proteomes" id="UP000013966">
    <property type="component" value="Plasmid p2"/>
</dbReference>
<dbReference type="InterPro" id="IPR024690">
    <property type="entry name" value="CN_hydtase_beta_dom_C"/>
</dbReference>
<dbReference type="InterPro" id="IPR042262">
    <property type="entry name" value="CN_hydtase_beta_C"/>
</dbReference>
<proteinExistence type="inferred from homology"/>